<comment type="caution">
    <text evidence="3">The sequence shown here is derived from an EMBL/GenBank/DDBJ whole genome shotgun (WGS) entry which is preliminary data.</text>
</comment>
<proteinExistence type="inferred from homology"/>
<organism evidence="3 4">
    <name type="scientific">Mycobacterium scrofulaceum</name>
    <dbReference type="NCBI Taxonomy" id="1783"/>
    <lineage>
        <taxon>Bacteria</taxon>
        <taxon>Bacillati</taxon>
        <taxon>Actinomycetota</taxon>
        <taxon>Actinomycetes</taxon>
        <taxon>Mycobacteriales</taxon>
        <taxon>Mycobacteriaceae</taxon>
        <taxon>Mycobacterium</taxon>
    </lineage>
</organism>
<dbReference type="AlphaFoldDB" id="A0A1X0K5L5"/>
<evidence type="ECO:0000256" key="1">
    <source>
        <dbReference type="ARBA" id="ARBA00006226"/>
    </source>
</evidence>
<dbReference type="STRING" id="1783.BST44_23920"/>
<sequence>MRTQVSCEEASWSVHFSPTAIRALDRLPLKVAKAIAEFITGTLPTDPNRLSKPLSFEFAGWRVARRGDYRVAFRILEDDRVLLIGRIEHRAHIYRQP</sequence>
<evidence type="ECO:0000256" key="2">
    <source>
        <dbReference type="ARBA" id="ARBA00022649"/>
    </source>
</evidence>
<dbReference type="InterPro" id="IPR035093">
    <property type="entry name" value="RelE/ParE_toxin_dom_sf"/>
</dbReference>
<keyword evidence="2" id="KW-1277">Toxin-antitoxin system</keyword>
<dbReference type="InterPro" id="IPR007712">
    <property type="entry name" value="RelE/ParE_toxin"/>
</dbReference>
<name>A0A1X0K5L5_MYCSC</name>
<comment type="similarity">
    <text evidence="1">Belongs to the RelE toxin family.</text>
</comment>
<keyword evidence="4" id="KW-1185">Reference proteome</keyword>
<gene>
    <name evidence="3" type="ORF">BST44_23920</name>
</gene>
<accession>A0A1X0K5L5</accession>
<reference evidence="3 4" key="1">
    <citation type="submission" date="2017-02" db="EMBL/GenBank/DDBJ databases">
        <title>The new phylogeny of genus Mycobacterium.</title>
        <authorList>
            <person name="Tortoli E."/>
            <person name="Trovato A."/>
            <person name="Cirillo D.M."/>
        </authorList>
    </citation>
    <scope>NUCLEOTIDE SEQUENCE [LARGE SCALE GENOMIC DNA]</scope>
    <source>
        <strain evidence="3 4">DSM 43992</strain>
    </source>
</reference>
<dbReference type="SUPFAM" id="SSF143011">
    <property type="entry name" value="RelE-like"/>
    <property type="match status" value="1"/>
</dbReference>
<dbReference type="PANTHER" id="PTHR35601:SF1">
    <property type="entry name" value="TOXIN RELE"/>
    <property type="match status" value="1"/>
</dbReference>
<evidence type="ECO:0000313" key="3">
    <source>
        <dbReference type="EMBL" id="ORB70310.1"/>
    </source>
</evidence>
<dbReference type="Pfam" id="PF05016">
    <property type="entry name" value="ParE_toxin"/>
    <property type="match status" value="1"/>
</dbReference>
<protein>
    <submittedName>
        <fullName evidence="3">Addiction module toxin RelE</fullName>
    </submittedName>
</protein>
<dbReference type="EMBL" id="MVIJ01000050">
    <property type="protein sequence ID" value="ORB70310.1"/>
    <property type="molecule type" value="Genomic_DNA"/>
</dbReference>
<dbReference type="Proteomes" id="UP000192601">
    <property type="component" value="Unassembled WGS sequence"/>
</dbReference>
<dbReference type="PANTHER" id="PTHR35601">
    <property type="entry name" value="TOXIN RELE"/>
    <property type="match status" value="1"/>
</dbReference>
<dbReference type="Gene3D" id="3.30.2310.20">
    <property type="entry name" value="RelE-like"/>
    <property type="match status" value="1"/>
</dbReference>
<evidence type="ECO:0000313" key="4">
    <source>
        <dbReference type="Proteomes" id="UP000192601"/>
    </source>
</evidence>